<dbReference type="EMBL" id="CM056742">
    <property type="protein sequence ID" value="KAJ8678915.1"/>
    <property type="molecule type" value="Genomic_DNA"/>
</dbReference>
<evidence type="ECO:0000313" key="1">
    <source>
        <dbReference type="EMBL" id="KAJ8678915.1"/>
    </source>
</evidence>
<protein>
    <submittedName>
        <fullName evidence="1">Uncharacterized protein</fullName>
    </submittedName>
</protein>
<accession>A0ACC2PAX3</accession>
<gene>
    <name evidence="1" type="ORF">QAD02_014702</name>
</gene>
<name>A0ACC2PAX3_9HYME</name>
<proteinExistence type="predicted"/>
<keyword evidence="2" id="KW-1185">Reference proteome</keyword>
<reference evidence="1" key="1">
    <citation type="submission" date="2023-04" db="EMBL/GenBank/DDBJ databases">
        <title>A chromosome-level genome assembly of the parasitoid wasp Eretmocerus hayati.</title>
        <authorList>
            <person name="Zhong Y."/>
            <person name="Liu S."/>
            <person name="Liu Y."/>
        </authorList>
    </citation>
    <scope>NUCLEOTIDE SEQUENCE</scope>
    <source>
        <strain evidence="1">ZJU_SS_LIU_2023</strain>
    </source>
</reference>
<comment type="caution">
    <text evidence="1">The sequence shown here is derived from an EMBL/GenBank/DDBJ whole genome shotgun (WGS) entry which is preliminary data.</text>
</comment>
<dbReference type="Proteomes" id="UP001239111">
    <property type="component" value="Chromosome 2"/>
</dbReference>
<organism evidence="1 2">
    <name type="scientific">Eretmocerus hayati</name>
    <dbReference type="NCBI Taxonomy" id="131215"/>
    <lineage>
        <taxon>Eukaryota</taxon>
        <taxon>Metazoa</taxon>
        <taxon>Ecdysozoa</taxon>
        <taxon>Arthropoda</taxon>
        <taxon>Hexapoda</taxon>
        <taxon>Insecta</taxon>
        <taxon>Pterygota</taxon>
        <taxon>Neoptera</taxon>
        <taxon>Endopterygota</taxon>
        <taxon>Hymenoptera</taxon>
        <taxon>Apocrita</taxon>
        <taxon>Proctotrupomorpha</taxon>
        <taxon>Chalcidoidea</taxon>
        <taxon>Aphelinidae</taxon>
        <taxon>Aphelininae</taxon>
        <taxon>Eretmocerus</taxon>
    </lineage>
</organism>
<sequence>MNVLSALDIFNVLKEQPIFDCHGSLFKETNKVWSKAAEKLNGAINVHHLYESVRQDRHNLLSDLRNFLGIPEPDLRIEESEDEVVSYSSNYETDDGSDFQIEEIQNLNACDKIEFTLQLSEQEWGSIRPVLKTYADGREYLMMKPQWADLFNKRIHAEQKLTCPFVFKNQKFYISQDFPFFKVSGKCSETHCKNPIIGICSRDFDENSKSISLTISTLDTRKKVGHKKRRKVGGEKREELKKKLKYTKGACHRNEVGNELLEYSDMEPGYLENSMKCRKIRQEAIDDALKLTGPTAVFDSLLFLKNNGFPEIKIITEDPFCVIYMTAEQFKIWKELARKEGRFKISIDASGGYVRVFKIGDRQTGHIFLYVIVTGCNKKIIPLWQMLSEAHDTNTLKRALQQIVKWGLPTPHEAVSDGSLALMNALSLAFNNCSYRTYLHNSFNLVKDKEGELFPTLILSDRAHIIKAATNWKPLKRDAVVKDFYVRCVAYCIEIEDFEELKQVLETMFMAANSTVHVPGSEFDHKLSYLENKLKTHKNRGGALEDEQIENAEEYASNDIEEDILENSLEYQEVVSEGSIKDFIQNTYDTAISKSRNDEDLELIPNEYYCPSIKTNLFYLFAQCPTWTNILKVWYKSSGVGTSCRSETMFKNERNMSYLTYPVSANRFILHQIQLVNGIVKLLKADLVNKDLLSGLDICLPNSNSEPSNRARAQHIEHPDNENHQELNTQQKSTHEKEISGVRFLKNGNLQEKMLMNGVERQYTNTCAYDSLIQILYMGCENWENLKNYFYGRRDSDFVRCLIKFVENDTYTIDDAHRDRNRLLHPLALTVTETQVNCVIALPDLIDIFLGNNPSIIRTRNVCRCYQGDDDHTNIFTLNCDTARVILNDVEGGLRRLQESANVFFDASITTCELCGSTKLTKKTIGAPILMIETQDLFLSQNLQVKSLLPQSLTVHGKDYELFGLVQCVTHSNPMHYIAFYKKDEKWLKVDDSRSNVVEIDNIPDNIKISVLFYVEKVV</sequence>
<evidence type="ECO:0000313" key="2">
    <source>
        <dbReference type="Proteomes" id="UP001239111"/>
    </source>
</evidence>